<dbReference type="Pfam" id="PF02578">
    <property type="entry name" value="Cu-oxidase_4"/>
    <property type="match status" value="1"/>
</dbReference>
<dbReference type="CDD" id="cd16833">
    <property type="entry name" value="YfiH"/>
    <property type="match status" value="1"/>
</dbReference>
<comment type="catalytic activity">
    <reaction evidence="9">
        <text>adenosine + H2O + H(+) = inosine + NH4(+)</text>
        <dbReference type="Rhea" id="RHEA:24408"/>
        <dbReference type="ChEBI" id="CHEBI:15377"/>
        <dbReference type="ChEBI" id="CHEBI:15378"/>
        <dbReference type="ChEBI" id="CHEBI:16335"/>
        <dbReference type="ChEBI" id="CHEBI:17596"/>
        <dbReference type="ChEBI" id="CHEBI:28938"/>
        <dbReference type="EC" id="3.5.4.4"/>
    </reaction>
    <physiologicalReaction direction="left-to-right" evidence="9">
        <dbReference type="Rhea" id="RHEA:24409"/>
    </physiologicalReaction>
</comment>
<dbReference type="InterPro" id="IPR011324">
    <property type="entry name" value="Cytotoxic_necrot_fac-like_cat"/>
</dbReference>
<comment type="catalytic activity">
    <reaction evidence="11">
        <text>S-methyl-5'-thioadenosine + phosphate = 5-(methylsulfanyl)-alpha-D-ribose 1-phosphate + adenine</text>
        <dbReference type="Rhea" id="RHEA:11852"/>
        <dbReference type="ChEBI" id="CHEBI:16708"/>
        <dbReference type="ChEBI" id="CHEBI:17509"/>
        <dbReference type="ChEBI" id="CHEBI:43474"/>
        <dbReference type="ChEBI" id="CHEBI:58533"/>
        <dbReference type="EC" id="2.4.2.28"/>
    </reaction>
    <physiologicalReaction direction="left-to-right" evidence="11">
        <dbReference type="Rhea" id="RHEA:11853"/>
    </physiologicalReaction>
</comment>
<accession>A0A3A5HCQ6</accession>
<evidence type="ECO:0000256" key="3">
    <source>
        <dbReference type="ARBA" id="ARBA00007353"/>
    </source>
</evidence>
<keyword evidence="7" id="KW-0862">Zinc</keyword>
<evidence type="ECO:0000256" key="9">
    <source>
        <dbReference type="ARBA" id="ARBA00047989"/>
    </source>
</evidence>
<dbReference type="PANTHER" id="PTHR30616">
    <property type="entry name" value="UNCHARACTERIZED PROTEIN YFIH"/>
    <property type="match status" value="1"/>
</dbReference>
<evidence type="ECO:0000256" key="5">
    <source>
        <dbReference type="ARBA" id="ARBA00022723"/>
    </source>
</evidence>
<dbReference type="GO" id="GO:0017061">
    <property type="term" value="F:S-methyl-5-thioadenosine phosphorylase activity"/>
    <property type="evidence" value="ECO:0007669"/>
    <property type="project" value="UniProtKB-EC"/>
</dbReference>
<evidence type="ECO:0000256" key="1">
    <source>
        <dbReference type="ARBA" id="ARBA00000553"/>
    </source>
</evidence>
<evidence type="ECO:0000313" key="13">
    <source>
        <dbReference type="EMBL" id="RJS47658.1"/>
    </source>
</evidence>
<comment type="catalytic activity">
    <reaction evidence="10">
        <text>adenosine + phosphate = alpha-D-ribose 1-phosphate + adenine</text>
        <dbReference type="Rhea" id="RHEA:27642"/>
        <dbReference type="ChEBI" id="CHEBI:16335"/>
        <dbReference type="ChEBI" id="CHEBI:16708"/>
        <dbReference type="ChEBI" id="CHEBI:43474"/>
        <dbReference type="ChEBI" id="CHEBI:57720"/>
        <dbReference type="EC" id="2.4.2.1"/>
    </reaction>
    <physiologicalReaction direction="left-to-right" evidence="10">
        <dbReference type="Rhea" id="RHEA:27643"/>
    </physiologicalReaction>
</comment>
<evidence type="ECO:0000256" key="4">
    <source>
        <dbReference type="ARBA" id="ARBA00022679"/>
    </source>
</evidence>
<evidence type="ECO:0000256" key="8">
    <source>
        <dbReference type="ARBA" id="ARBA00023008"/>
    </source>
</evidence>
<comment type="catalytic activity">
    <reaction evidence="1">
        <text>inosine + phosphate = alpha-D-ribose 1-phosphate + hypoxanthine</text>
        <dbReference type="Rhea" id="RHEA:27646"/>
        <dbReference type="ChEBI" id="CHEBI:17368"/>
        <dbReference type="ChEBI" id="CHEBI:17596"/>
        <dbReference type="ChEBI" id="CHEBI:43474"/>
        <dbReference type="ChEBI" id="CHEBI:57720"/>
        <dbReference type="EC" id="2.4.2.1"/>
    </reaction>
    <physiologicalReaction direction="left-to-right" evidence="1">
        <dbReference type="Rhea" id="RHEA:27647"/>
    </physiologicalReaction>
</comment>
<protein>
    <recommendedName>
        <fullName evidence="12">Purine nucleoside phosphorylase</fullName>
    </recommendedName>
</protein>
<dbReference type="GO" id="GO:0005507">
    <property type="term" value="F:copper ion binding"/>
    <property type="evidence" value="ECO:0007669"/>
    <property type="project" value="TreeGrafter"/>
</dbReference>
<evidence type="ECO:0000313" key="14">
    <source>
        <dbReference type="Proteomes" id="UP000276542"/>
    </source>
</evidence>
<dbReference type="Proteomes" id="UP000276542">
    <property type="component" value="Unassembled WGS sequence"/>
</dbReference>
<comment type="caution">
    <text evidence="13">The sequence shown here is derived from an EMBL/GenBank/DDBJ whole genome shotgun (WGS) entry which is preliminary data.</text>
</comment>
<dbReference type="EMBL" id="QYRP01000002">
    <property type="protein sequence ID" value="RJS47658.1"/>
    <property type="molecule type" value="Genomic_DNA"/>
</dbReference>
<dbReference type="AlphaFoldDB" id="A0A3A5HCQ6"/>
<evidence type="ECO:0000256" key="12">
    <source>
        <dbReference type="RuleBase" id="RU361274"/>
    </source>
</evidence>
<comment type="function">
    <text evidence="2">Purine nucleoside enzyme that catalyzes the phosphorolysis of adenosine and inosine nucleosides, yielding D-ribose 1-phosphate and the respective free bases, adenine and hypoxanthine. Also catalyzes the phosphorolysis of S-methyl-5'-thioadenosine into adenine and S-methyl-5-thio-alpha-D-ribose 1-phosphate. Also has adenosine deaminase activity.</text>
</comment>
<dbReference type="NCBIfam" id="TIGR00726">
    <property type="entry name" value="peptidoglycan editing factor PgeF"/>
    <property type="match status" value="1"/>
</dbReference>
<evidence type="ECO:0000256" key="10">
    <source>
        <dbReference type="ARBA" id="ARBA00048968"/>
    </source>
</evidence>
<gene>
    <name evidence="13" type="primary">pgeF</name>
    <name evidence="13" type="ORF">D4739_16515</name>
</gene>
<dbReference type="PANTHER" id="PTHR30616:SF2">
    <property type="entry name" value="PURINE NUCLEOSIDE PHOSPHORYLASE LACC1"/>
    <property type="match status" value="1"/>
</dbReference>
<comment type="similarity">
    <text evidence="3 12">Belongs to the purine nucleoside phosphorylase YfiH/LACC1 family.</text>
</comment>
<dbReference type="InterPro" id="IPR003730">
    <property type="entry name" value="Cu_polyphenol_OxRdtase"/>
</dbReference>
<name>A0A3A5HCQ6_9ACTN</name>
<reference evidence="14" key="1">
    <citation type="submission" date="2018-09" db="EMBL/GenBank/DDBJ databases">
        <authorList>
            <person name="Zhu H."/>
        </authorList>
    </citation>
    <scope>NUCLEOTIDE SEQUENCE [LARGE SCALE GENOMIC DNA]</scope>
    <source>
        <strain evidence="14">K1W22B-1</strain>
    </source>
</reference>
<evidence type="ECO:0000256" key="7">
    <source>
        <dbReference type="ARBA" id="ARBA00022833"/>
    </source>
</evidence>
<keyword evidence="14" id="KW-1185">Reference proteome</keyword>
<organism evidence="13 14">
    <name type="scientific">Nocardioides cavernaquae</name>
    <dbReference type="NCBI Taxonomy" id="2321396"/>
    <lineage>
        <taxon>Bacteria</taxon>
        <taxon>Bacillati</taxon>
        <taxon>Actinomycetota</taxon>
        <taxon>Actinomycetes</taxon>
        <taxon>Propionibacteriales</taxon>
        <taxon>Nocardioidaceae</taxon>
        <taxon>Nocardioides</taxon>
    </lineage>
</organism>
<dbReference type="RefSeq" id="WP_120061620.1">
    <property type="nucleotide sequence ID" value="NZ_QYRP01000002.1"/>
</dbReference>
<evidence type="ECO:0000256" key="11">
    <source>
        <dbReference type="ARBA" id="ARBA00049893"/>
    </source>
</evidence>
<dbReference type="InterPro" id="IPR038371">
    <property type="entry name" value="Cu_polyphenol_OxRdtase_sf"/>
</dbReference>
<evidence type="ECO:0000256" key="2">
    <source>
        <dbReference type="ARBA" id="ARBA00003215"/>
    </source>
</evidence>
<evidence type="ECO:0000256" key="6">
    <source>
        <dbReference type="ARBA" id="ARBA00022801"/>
    </source>
</evidence>
<dbReference type="GO" id="GO:0016787">
    <property type="term" value="F:hydrolase activity"/>
    <property type="evidence" value="ECO:0007669"/>
    <property type="project" value="UniProtKB-KW"/>
</dbReference>
<proteinExistence type="inferred from homology"/>
<keyword evidence="6" id="KW-0378">Hydrolase</keyword>
<dbReference type="OrthoDB" id="4279at2"/>
<keyword evidence="4" id="KW-0808">Transferase</keyword>
<keyword evidence="5" id="KW-0479">Metal-binding</keyword>
<dbReference type="Gene3D" id="3.60.140.10">
    <property type="entry name" value="CNF1/YfiH-like putative cysteine hydrolases"/>
    <property type="match status" value="1"/>
</dbReference>
<dbReference type="SUPFAM" id="SSF64438">
    <property type="entry name" value="CNF1/YfiH-like putative cysteine hydrolases"/>
    <property type="match status" value="1"/>
</dbReference>
<keyword evidence="8" id="KW-0186">Copper</keyword>
<sequence>MEIAFTDRYGGVSASPYDELNLARVPQGDDPAAIAENWRRVLADFAPGEAVLADMEQVHGNDVALTDGVGGRSPVCDGIVTDRRGVVLAVRVADCVPVLLADAAAGVIGAAHAGRLGVEKGVVPATVARMRDLGATDITAWIGPHICGGCYEVPPAMQEEVAAIEPATRATTTWGTPSLALGAGVHAQLQRDGVTVIEVAPCTLETEALYSHRRDGARAGRLAGLIRIRG</sequence>